<keyword evidence="2" id="KW-1185">Reference proteome</keyword>
<proteinExistence type="predicted"/>
<dbReference type="EMBL" id="RRYP01013509">
    <property type="protein sequence ID" value="TNV76475.1"/>
    <property type="molecule type" value="Genomic_DNA"/>
</dbReference>
<dbReference type="Proteomes" id="UP000785679">
    <property type="component" value="Unassembled WGS sequence"/>
</dbReference>
<dbReference type="AlphaFoldDB" id="A0A8J8SZL6"/>
<accession>A0A8J8SZL6</accession>
<evidence type="ECO:0000313" key="2">
    <source>
        <dbReference type="Proteomes" id="UP000785679"/>
    </source>
</evidence>
<name>A0A8J8SZL6_HALGN</name>
<reference evidence="1" key="1">
    <citation type="submission" date="2019-06" db="EMBL/GenBank/DDBJ databases">
        <authorList>
            <person name="Zheng W."/>
        </authorList>
    </citation>
    <scope>NUCLEOTIDE SEQUENCE</scope>
    <source>
        <strain evidence="1">QDHG01</strain>
    </source>
</reference>
<organism evidence="1 2">
    <name type="scientific">Halteria grandinella</name>
    <dbReference type="NCBI Taxonomy" id="5974"/>
    <lineage>
        <taxon>Eukaryota</taxon>
        <taxon>Sar</taxon>
        <taxon>Alveolata</taxon>
        <taxon>Ciliophora</taxon>
        <taxon>Intramacronucleata</taxon>
        <taxon>Spirotrichea</taxon>
        <taxon>Stichotrichia</taxon>
        <taxon>Sporadotrichida</taxon>
        <taxon>Halteriidae</taxon>
        <taxon>Halteria</taxon>
    </lineage>
</organism>
<sequence>MLKFDIQIQMDSIFRLQKLELTLSSQEDRHSTLTTNCRLSSHQSSIKDSPYALTTLSVDKGDAEIQKTVYMFEEQSKPVNLSTIQYPVRPQLPSQLEKQLSSIQSMKQSAHLPIQQSSILQTHSTHPQTLPTMNTTDFITIGGATLSNPLYRDDLYQEIGSLRTDAIQMKHMIDYQQREIDRLTRALGDKECEIGEYQKQQEMLLGVIEEMNERVAGHVEQMGQVDGERAMVSQFVSQLLRRHFMDYENHTIDTPIEQKLDLLESHIILMKDKAVERQVKKLTKAKRANEKENHRPVLQLKQRVKSVEGLKHFR</sequence>
<evidence type="ECO:0000313" key="1">
    <source>
        <dbReference type="EMBL" id="TNV76475.1"/>
    </source>
</evidence>
<gene>
    <name evidence="1" type="ORF">FGO68_gene8836</name>
</gene>
<comment type="caution">
    <text evidence="1">The sequence shown here is derived from an EMBL/GenBank/DDBJ whole genome shotgun (WGS) entry which is preliminary data.</text>
</comment>
<protein>
    <submittedName>
        <fullName evidence="1">Uncharacterized protein</fullName>
    </submittedName>
</protein>